<feature type="binding site" evidence="8">
    <location>
        <position position="134"/>
    </location>
    <ligand>
        <name>Mg(2+)</name>
        <dbReference type="ChEBI" id="CHEBI:18420"/>
    </ligand>
</feature>
<protein>
    <recommendedName>
        <fullName evidence="8 10">NH(3)-dependent NAD(+) synthetase</fullName>
        <ecNumber evidence="8 10">6.3.1.5</ecNumber>
    </recommendedName>
</protein>
<dbReference type="GO" id="GO:0008795">
    <property type="term" value="F:NAD+ synthase activity"/>
    <property type="evidence" value="ECO:0007669"/>
    <property type="project" value="UniProtKB-UniRule"/>
</dbReference>
<name>A0A2M8FAN2_9BACT</name>
<proteinExistence type="inferred from homology"/>
<dbReference type="GO" id="GO:0005737">
    <property type="term" value="C:cytoplasm"/>
    <property type="evidence" value="ECO:0007669"/>
    <property type="project" value="InterPro"/>
</dbReference>
<evidence type="ECO:0000256" key="2">
    <source>
        <dbReference type="ARBA" id="ARBA00022598"/>
    </source>
</evidence>
<dbReference type="GO" id="GO:0004359">
    <property type="term" value="F:glutaminase activity"/>
    <property type="evidence" value="ECO:0007669"/>
    <property type="project" value="InterPro"/>
</dbReference>
<feature type="binding site" evidence="8">
    <location>
        <position position="32"/>
    </location>
    <ligand>
        <name>Mg(2+)</name>
        <dbReference type="ChEBI" id="CHEBI:18420"/>
    </ligand>
</feature>
<dbReference type="FunFam" id="3.40.50.620:FF:000106">
    <property type="entry name" value="Glutamine-dependent NAD(+) synthetase"/>
    <property type="match status" value="1"/>
</dbReference>
<comment type="caution">
    <text evidence="12">The sequence shown here is derived from an EMBL/GenBank/DDBJ whole genome shotgun (WGS) entry which is preliminary data.</text>
</comment>
<comment type="catalytic activity">
    <reaction evidence="8 10">
        <text>deamido-NAD(+) + NH4(+) + ATP = AMP + diphosphate + NAD(+) + H(+)</text>
        <dbReference type="Rhea" id="RHEA:21188"/>
        <dbReference type="ChEBI" id="CHEBI:15378"/>
        <dbReference type="ChEBI" id="CHEBI:28938"/>
        <dbReference type="ChEBI" id="CHEBI:30616"/>
        <dbReference type="ChEBI" id="CHEBI:33019"/>
        <dbReference type="ChEBI" id="CHEBI:57540"/>
        <dbReference type="ChEBI" id="CHEBI:58437"/>
        <dbReference type="ChEBI" id="CHEBI:456215"/>
        <dbReference type="EC" id="6.3.1.5"/>
    </reaction>
</comment>
<dbReference type="Pfam" id="PF02540">
    <property type="entry name" value="NAD_synthase"/>
    <property type="match status" value="1"/>
</dbReference>
<dbReference type="UniPathway" id="UPA00253">
    <property type="reaction ID" value="UER00333"/>
</dbReference>
<dbReference type="InterPro" id="IPR022310">
    <property type="entry name" value="NAD/GMP_synthase"/>
</dbReference>
<keyword evidence="6 8" id="KW-0460">Magnesium</keyword>
<evidence type="ECO:0000256" key="1">
    <source>
        <dbReference type="ARBA" id="ARBA00005859"/>
    </source>
</evidence>
<evidence type="ECO:0000256" key="5">
    <source>
        <dbReference type="ARBA" id="ARBA00022840"/>
    </source>
</evidence>
<dbReference type="NCBIfam" id="TIGR00552">
    <property type="entry name" value="nadE"/>
    <property type="match status" value="1"/>
</dbReference>
<evidence type="ECO:0000313" key="13">
    <source>
        <dbReference type="Proteomes" id="UP000231456"/>
    </source>
</evidence>
<feature type="binding site" evidence="8">
    <location>
        <position position="180"/>
    </location>
    <ligand>
        <name>ATP</name>
        <dbReference type="ChEBI" id="CHEBI:30616"/>
    </ligand>
</feature>
<comment type="subunit">
    <text evidence="8">Homodimer.</text>
</comment>
<evidence type="ECO:0000256" key="7">
    <source>
        <dbReference type="ARBA" id="ARBA00023027"/>
    </source>
</evidence>
<evidence type="ECO:0000256" key="9">
    <source>
        <dbReference type="RuleBase" id="RU003811"/>
    </source>
</evidence>
<evidence type="ECO:0000259" key="11">
    <source>
        <dbReference type="Pfam" id="PF02540"/>
    </source>
</evidence>
<comment type="similarity">
    <text evidence="1 8 9">Belongs to the NAD synthetase family.</text>
</comment>
<evidence type="ECO:0000256" key="8">
    <source>
        <dbReference type="HAMAP-Rule" id="MF_00193"/>
    </source>
</evidence>
<dbReference type="Proteomes" id="UP000231456">
    <property type="component" value="Unassembled WGS sequence"/>
</dbReference>
<dbReference type="GO" id="GO:0009435">
    <property type="term" value="P:NAD+ biosynthetic process"/>
    <property type="evidence" value="ECO:0007669"/>
    <property type="project" value="UniProtKB-UniRule"/>
</dbReference>
<keyword evidence="7 8" id="KW-0520">NAD</keyword>
<organism evidence="12 13">
    <name type="scientific">Candidatus Magasanikbacteria bacterium CG_4_9_14_0_2_um_filter_42_11</name>
    <dbReference type="NCBI Taxonomy" id="1974643"/>
    <lineage>
        <taxon>Bacteria</taxon>
        <taxon>Candidatus Magasanikiibacteriota</taxon>
    </lineage>
</organism>
<dbReference type="InterPro" id="IPR022926">
    <property type="entry name" value="NH(3)-dep_NAD(+)_synth"/>
</dbReference>
<feature type="binding site" description="in other chain" evidence="8">
    <location>
        <position position="109"/>
    </location>
    <ligand>
        <name>deamido-NAD(+)</name>
        <dbReference type="ChEBI" id="CHEBI:58437"/>
        <note>ligand shared between two neighboring subunits</note>
    </ligand>
</feature>
<evidence type="ECO:0000256" key="3">
    <source>
        <dbReference type="ARBA" id="ARBA00022723"/>
    </source>
</evidence>
<evidence type="ECO:0000256" key="4">
    <source>
        <dbReference type="ARBA" id="ARBA00022741"/>
    </source>
</evidence>
<evidence type="ECO:0000313" key="12">
    <source>
        <dbReference type="EMBL" id="PJC52777.1"/>
    </source>
</evidence>
<dbReference type="GO" id="GO:0046872">
    <property type="term" value="F:metal ion binding"/>
    <property type="evidence" value="ECO:0007669"/>
    <property type="project" value="UniProtKB-KW"/>
</dbReference>
<dbReference type="CDD" id="cd00553">
    <property type="entry name" value="NAD_synthase"/>
    <property type="match status" value="1"/>
</dbReference>
<dbReference type="GO" id="GO:0003952">
    <property type="term" value="F:NAD+ synthase (glutamine-hydrolyzing) activity"/>
    <property type="evidence" value="ECO:0007669"/>
    <property type="project" value="InterPro"/>
</dbReference>
<dbReference type="PANTHER" id="PTHR23090">
    <property type="entry name" value="NH 3 /GLUTAMINE-DEPENDENT NAD + SYNTHETASE"/>
    <property type="match status" value="1"/>
</dbReference>
<keyword evidence="2 8" id="KW-0436">Ligase</keyword>
<sequence>MTILHKKEAILTFLRIQVKDKPVVIGLSGGIDSAVVAYLAVETLGKDNVHGFILPSSTNADEDATLATKVATSLGVSYETVSIEPILDAFKTSLHELTTDHAIGNLKARIRMSILYTKANSIGGIVLGTGNKTECMIGYYTKYGDGGVDLLPIADLYKHDVRALAKELGVPQDIIEKKPTAGLWEGQYDEDEIGMSYDTLDAILEAIETNGDMSSFESEKVTRVQHMIEISEHKRHMPPACSL</sequence>
<dbReference type="Gene3D" id="3.40.50.620">
    <property type="entry name" value="HUPs"/>
    <property type="match status" value="1"/>
</dbReference>
<feature type="binding site" description="in other chain" evidence="8">
    <location>
        <position position="142"/>
    </location>
    <ligand>
        <name>deamido-NAD(+)</name>
        <dbReference type="ChEBI" id="CHEBI:58437"/>
        <note>ligand shared between two neighboring subunits</note>
    </ligand>
</feature>
<reference evidence="13" key="1">
    <citation type="submission" date="2017-09" db="EMBL/GenBank/DDBJ databases">
        <title>Depth-based differentiation of microbial function through sediment-hosted aquifers and enrichment of novel symbionts in the deep terrestrial subsurface.</title>
        <authorList>
            <person name="Probst A.J."/>
            <person name="Ladd B."/>
            <person name="Jarett J.K."/>
            <person name="Geller-Mcgrath D.E."/>
            <person name="Sieber C.M.K."/>
            <person name="Emerson J.B."/>
            <person name="Anantharaman K."/>
            <person name="Thomas B.C."/>
            <person name="Malmstrom R."/>
            <person name="Stieglmeier M."/>
            <person name="Klingl A."/>
            <person name="Woyke T."/>
            <person name="Ryan C.M."/>
            <person name="Banfield J.F."/>
        </authorList>
    </citation>
    <scope>NUCLEOTIDE SEQUENCE [LARGE SCALE GENOMIC DNA]</scope>
</reference>
<dbReference type="InterPro" id="IPR003694">
    <property type="entry name" value="NAD_synthase"/>
</dbReference>
<accession>A0A2M8FAN2</accession>
<feature type="domain" description="NAD/GMP synthase" evidence="11">
    <location>
        <begin position="12"/>
        <end position="238"/>
    </location>
</feature>
<feature type="binding site" evidence="8">
    <location>
        <position position="158"/>
    </location>
    <ligand>
        <name>ATP</name>
        <dbReference type="ChEBI" id="CHEBI:30616"/>
    </ligand>
</feature>
<comment type="pathway">
    <text evidence="8">Cofactor biosynthesis; NAD(+) biosynthesis; NAD(+) from deamido-NAD(+) (ammonia route): step 1/1.</text>
</comment>
<dbReference type="SUPFAM" id="SSF52402">
    <property type="entry name" value="Adenine nucleotide alpha hydrolases-like"/>
    <property type="match status" value="1"/>
</dbReference>
<dbReference type="AlphaFoldDB" id="A0A2M8FAN2"/>
<dbReference type="EC" id="6.3.1.5" evidence="8 10"/>
<dbReference type="HAMAP" id="MF_00193">
    <property type="entry name" value="NadE_ammonia_dep"/>
    <property type="match status" value="1"/>
</dbReference>
<gene>
    <name evidence="8" type="primary">nadE</name>
    <name evidence="12" type="ORF">CO030_01090</name>
</gene>
<dbReference type="InterPro" id="IPR014729">
    <property type="entry name" value="Rossmann-like_a/b/a_fold"/>
</dbReference>
<feature type="binding site" description="in other chain" evidence="8">
    <location>
        <begin position="233"/>
        <end position="234"/>
    </location>
    <ligand>
        <name>deamido-NAD(+)</name>
        <dbReference type="ChEBI" id="CHEBI:58437"/>
        <note>ligand shared between two neighboring subunits</note>
    </ligand>
</feature>
<evidence type="ECO:0000256" key="6">
    <source>
        <dbReference type="ARBA" id="ARBA00022842"/>
    </source>
</evidence>
<keyword evidence="4 8" id="KW-0547">Nucleotide-binding</keyword>
<keyword evidence="3 8" id="KW-0479">Metal-binding</keyword>
<feature type="binding site" evidence="8">
    <location>
        <begin position="26"/>
        <end position="33"/>
    </location>
    <ligand>
        <name>ATP</name>
        <dbReference type="ChEBI" id="CHEBI:30616"/>
    </ligand>
</feature>
<dbReference type="PANTHER" id="PTHR23090:SF9">
    <property type="entry name" value="GLUTAMINE-DEPENDENT NAD(+) SYNTHETASE"/>
    <property type="match status" value="1"/>
</dbReference>
<dbReference type="GO" id="GO:0005524">
    <property type="term" value="F:ATP binding"/>
    <property type="evidence" value="ECO:0007669"/>
    <property type="project" value="UniProtKB-UniRule"/>
</dbReference>
<feature type="binding site" evidence="8">
    <location>
        <position position="129"/>
    </location>
    <ligand>
        <name>ATP</name>
        <dbReference type="ChEBI" id="CHEBI:30616"/>
    </ligand>
</feature>
<dbReference type="EMBL" id="PFRH01000041">
    <property type="protein sequence ID" value="PJC52777.1"/>
    <property type="molecule type" value="Genomic_DNA"/>
</dbReference>
<keyword evidence="5 8" id="KW-0067">ATP-binding</keyword>
<feature type="binding site" evidence="8">
    <location>
        <position position="149"/>
    </location>
    <ligand>
        <name>deamido-NAD(+)</name>
        <dbReference type="ChEBI" id="CHEBI:58437"/>
        <note>ligand shared between two neighboring subunits</note>
    </ligand>
</feature>
<dbReference type="NCBIfam" id="NF010587">
    <property type="entry name" value="PRK13980.1"/>
    <property type="match status" value="1"/>
</dbReference>
<evidence type="ECO:0000256" key="10">
    <source>
        <dbReference type="RuleBase" id="RU003812"/>
    </source>
</evidence>
<comment type="function">
    <text evidence="8">Catalyzes the ATP-dependent amidation of deamido-NAD to form NAD. Uses ammonia as a nitrogen source.</text>
</comment>